<dbReference type="InterPro" id="IPR010865">
    <property type="entry name" value="DUF1499"/>
</dbReference>
<dbReference type="EMBL" id="FOWR01000027">
    <property type="protein sequence ID" value="SFP86837.1"/>
    <property type="molecule type" value="Genomic_DNA"/>
</dbReference>
<sequence length="146" mass="15889">MKKTIIGSLTSLGLLLSVGCAQGDTAMTDKSLTPCGDKPNCVSTLDEREDYQLAPFTLVSDDVTISQIIEVALTLPGSRSGDRAKDYARIESVSSVFRFVDDLELRIDGDNLIVRSESRVGYSDFSANRKRAEALRQSLKEAGLIL</sequence>
<evidence type="ECO:0000313" key="3">
    <source>
        <dbReference type="Proteomes" id="UP000182692"/>
    </source>
</evidence>
<dbReference type="PANTHER" id="PTHR34801:SF6">
    <property type="entry name" value="SLL1620 PROTEIN"/>
    <property type="match status" value="1"/>
</dbReference>
<dbReference type="Pfam" id="PF07386">
    <property type="entry name" value="DUF1499"/>
    <property type="match status" value="1"/>
</dbReference>
<keyword evidence="1" id="KW-0732">Signal</keyword>
<dbReference type="GeneID" id="35874418"/>
<dbReference type="OrthoDB" id="9793534at2"/>
<accession>A0A1I5TW53</accession>
<dbReference type="PIRSF" id="PIRSF026426">
    <property type="entry name" value="DUF1499"/>
    <property type="match status" value="1"/>
</dbReference>
<dbReference type="Proteomes" id="UP000182692">
    <property type="component" value="Unassembled WGS sequence"/>
</dbReference>
<feature type="chain" id="PRO_5010246060" evidence="1">
    <location>
        <begin position="24"/>
        <end position="146"/>
    </location>
</feature>
<name>A0A1I5TW53_9GAMM</name>
<gene>
    <name evidence="2" type="ORF">SAMN03084138_03351</name>
</gene>
<dbReference type="STRING" id="1121869.SAMN03084138_03351"/>
<proteinExistence type="predicted"/>
<evidence type="ECO:0000256" key="1">
    <source>
        <dbReference type="SAM" id="SignalP"/>
    </source>
</evidence>
<feature type="signal peptide" evidence="1">
    <location>
        <begin position="1"/>
        <end position="23"/>
    </location>
</feature>
<protein>
    <submittedName>
        <fullName evidence="2">Uncharacterized conserved protein, DUF1499 family</fullName>
    </submittedName>
</protein>
<dbReference type="RefSeq" id="WP_017009011.1">
    <property type="nucleotide sequence ID" value="NZ_FOWR01000027.1"/>
</dbReference>
<organism evidence="2 3">
    <name type="scientific">Enterovibrio norvegicus DSM 15893</name>
    <dbReference type="NCBI Taxonomy" id="1121869"/>
    <lineage>
        <taxon>Bacteria</taxon>
        <taxon>Pseudomonadati</taxon>
        <taxon>Pseudomonadota</taxon>
        <taxon>Gammaproteobacteria</taxon>
        <taxon>Vibrionales</taxon>
        <taxon>Vibrionaceae</taxon>
        <taxon>Enterovibrio</taxon>
    </lineage>
</organism>
<dbReference type="PROSITE" id="PS51257">
    <property type="entry name" value="PROKAR_LIPOPROTEIN"/>
    <property type="match status" value="1"/>
</dbReference>
<dbReference type="AlphaFoldDB" id="A0A1I5TW53"/>
<reference evidence="2 3" key="1">
    <citation type="submission" date="2016-10" db="EMBL/GenBank/DDBJ databases">
        <authorList>
            <person name="de Groot N.N."/>
        </authorList>
    </citation>
    <scope>NUCLEOTIDE SEQUENCE [LARGE SCALE GENOMIC DNA]</scope>
    <source>
        <strain evidence="2 3">DSM 15893</strain>
    </source>
</reference>
<evidence type="ECO:0000313" key="2">
    <source>
        <dbReference type="EMBL" id="SFP86837.1"/>
    </source>
</evidence>
<dbReference type="PANTHER" id="PTHR34801">
    <property type="entry name" value="EXPRESSED PROTEIN"/>
    <property type="match status" value="1"/>
</dbReference>